<organism evidence="2 3">
    <name type="scientific">Jeotgalibacillus proteolyticus</name>
    <dbReference type="NCBI Taxonomy" id="2082395"/>
    <lineage>
        <taxon>Bacteria</taxon>
        <taxon>Bacillati</taxon>
        <taxon>Bacillota</taxon>
        <taxon>Bacilli</taxon>
        <taxon>Bacillales</taxon>
        <taxon>Caryophanaceae</taxon>
        <taxon>Jeotgalibacillus</taxon>
    </lineage>
</organism>
<keyword evidence="1" id="KW-0812">Transmembrane</keyword>
<sequence length="122" mass="13867">MDYTSLLMMAFVWSVLFLYFLMPFKRSAEMADQGKLTFLHAMKICLASITFHKKAFLALSLVVITLLIASWSQNQEALYNEIHGIVSTAEPFNCIMGIMIYAAVLYFLLIGGKALKLLRQDF</sequence>
<dbReference type="AlphaFoldDB" id="A0A2S5G8Q9"/>
<dbReference type="EMBL" id="PREZ01000006">
    <property type="protein sequence ID" value="PPA69304.1"/>
    <property type="molecule type" value="Genomic_DNA"/>
</dbReference>
<dbReference type="Proteomes" id="UP000239047">
    <property type="component" value="Unassembled WGS sequence"/>
</dbReference>
<feature type="transmembrane region" description="Helical" evidence="1">
    <location>
        <begin position="6"/>
        <end position="24"/>
    </location>
</feature>
<keyword evidence="3" id="KW-1185">Reference proteome</keyword>
<keyword evidence="1" id="KW-1133">Transmembrane helix</keyword>
<gene>
    <name evidence="2" type="ORF">C4B60_16020</name>
</gene>
<evidence type="ECO:0000256" key="1">
    <source>
        <dbReference type="SAM" id="Phobius"/>
    </source>
</evidence>
<dbReference type="OrthoDB" id="2437417at2"/>
<protein>
    <submittedName>
        <fullName evidence="2">Uncharacterized protein</fullName>
    </submittedName>
</protein>
<feature type="transmembrane region" description="Helical" evidence="1">
    <location>
        <begin position="89"/>
        <end position="109"/>
    </location>
</feature>
<feature type="transmembrane region" description="Helical" evidence="1">
    <location>
        <begin position="44"/>
        <end position="69"/>
    </location>
</feature>
<keyword evidence="1" id="KW-0472">Membrane</keyword>
<proteinExistence type="predicted"/>
<accession>A0A2S5G8Q9</accession>
<name>A0A2S5G8Q9_9BACL</name>
<comment type="caution">
    <text evidence="2">The sequence shown here is derived from an EMBL/GenBank/DDBJ whole genome shotgun (WGS) entry which is preliminary data.</text>
</comment>
<dbReference type="RefSeq" id="WP_104059042.1">
    <property type="nucleotide sequence ID" value="NZ_PREZ01000006.1"/>
</dbReference>
<evidence type="ECO:0000313" key="3">
    <source>
        <dbReference type="Proteomes" id="UP000239047"/>
    </source>
</evidence>
<reference evidence="2 3" key="1">
    <citation type="submission" date="2018-02" db="EMBL/GenBank/DDBJ databases">
        <title>Jeotgalibacillus proteolyticum sp. nov. a protease producing bacterium isolated from ocean sediments of Laizhou Bay.</title>
        <authorList>
            <person name="Li Y."/>
        </authorList>
    </citation>
    <scope>NUCLEOTIDE SEQUENCE [LARGE SCALE GENOMIC DNA]</scope>
    <source>
        <strain evidence="2 3">22-7</strain>
    </source>
</reference>
<evidence type="ECO:0000313" key="2">
    <source>
        <dbReference type="EMBL" id="PPA69304.1"/>
    </source>
</evidence>